<evidence type="ECO:0000313" key="5">
    <source>
        <dbReference type="Proteomes" id="UP000035009"/>
    </source>
</evidence>
<dbReference type="Pfam" id="PF24092">
    <property type="entry name" value="DUF7373_C"/>
    <property type="match status" value="1"/>
</dbReference>
<keyword evidence="5" id="KW-1185">Reference proteome</keyword>
<dbReference type="Pfam" id="PF24088">
    <property type="entry name" value="DUF7373"/>
    <property type="match status" value="1"/>
</dbReference>
<dbReference type="PROSITE" id="PS51257">
    <property type="entry name" value="PROKAR_LIPOPROTEIN"/>
    <property type="match status" value="1"/>
</dbReference>
<evidence type="ECO:0008006" key="6">
    <source>
        <dbReference type="Google" id="ProtNLM"/>
    </source>
</evidence>
<dbReference type="AlphaFoldDB" id="M3TDD1"/>
<comment type="caution">
    <text evidence="4">The sequence shown here is derived from an EMBL/GenBank/DDBJ whole genome shotgun (WGS) entry which is preliminary data.</text>
</comment>
<feature type="domain" description="DUF7373" evidence="2">
    <location>
        <begin position="53"/>
        <end position="243"/>
    </location>
</feature>
<dbReference type="EMBL" id="BAOP01000010">
    <property type="protein sequence ID" value="GAC79441.1"/>
    <property type="molecule type" value="Genomic_DNA"/>
</dbReference>
<gene>
    <name evidence="4" type="ORF">GM1_010_00300</name>
</gene>
<protein>
    <recommendedName>
        <fullName evidence="6">Lipoprotein</fullName>
    </recommendedName>
</protein>
<feature type="domain" description="DUF7373" evidence="3">
    <location>
        <begin position="261"/>
        <end position="380"/>
    </location>
</feature>
<accession>M3TDD1</accession>
<dbReference type="STRING" id="410332.SAMN04488550_2217"/>
<dbReference type="eggNOG" id="ENOG5031VUG">
    <property type="taxonomic scope" value="Bacteria"/>
</dbReference>
<dbReference type="Proteomes" id="UP000035009">
    <property type="component" value="Unassembled WGS sequence"/>
</dbReference>
<name>M3TDD1_GORML</name>
<evidence type="ECO:0000259" key="3">
    <source>
        <dbReference type="Pfam" id="PF24092"/>
    </source>
</evidence>
<reference evidence="4 5" key="1">
    <citation type="submission" date="2013-02" db="EMBL/GenBank/DDBJ databases">
        <title>Whole genome shotgun sequence of Gordonia malaquae NBRC 108250.</title>
        <authorList>
            <person name="Yoshida I."/>
            <person name="Hosoyama A."/>
            <person name="Tsuchikane K."/>
            <person name="Ando Y."/>
            <person name="Baba S."/>
            <person name="Ohji S."/>
            <person name="Hamada M."/>
            <person name="Tamura T."/>
            <person name="Yamazoe A."/>
            <person name="Yamazaki S."/>
            <person name="Fujita N."/>
        </authorList>
    </citation>
    <scope>NUCLEOTIDE SEQUENCE [LARGE SCALE GENOMIC DNA]</scope>
    <source>
        <strain evidence="4 5">NBRC 108250</strain>
    </source>
</reference>
<sequence>MMGMRMLSRVVVPAVALAAAAALAGCTVDGSPQRGPVDLDLGKYGSMQAATLPSATTDGQWAKLRAVRLADHIVFPVDIDAGMTDIKMPTMPIVVPKNLGLVMSEMVDLPVMKRFQYGFSMAAGNGPNDFGVNHVVMRFADDRSAGDAVTQIGGVAAKPKDYYKPGGGRVDVAGMPPGSVVVHNVGSGNKHVFVAVSQSGPYVVYTWADSPDRAWGERAIVTAFDKQKSLLDAIGPENPDRNPDPTGLIRGTIRVPSDEQTVSTQIVFGQRGAALLYGNGPEAYSELKKAGITAAALNQTQAYRAAGSTQAEGWRDYLIKGFGDDTSRKAASPRDLSSAKCFQKDDRVGCFIAVGDYVGEAYGKELLDTQQQISAVYTFLKAM</sequence>
<keyword evidence="1" id="KW-0732">Signal</keyword>
<evidence type="ECO:0000256" key="1">
    <source>
        <dbReference type="SAM" id="SignalP"/>
    </source>
</evidence>
<evidence type="ECO:0000313" key="4">
    <source>
        <dbReference type="EMBL" id="GAC79441.1"/>
    </source>
</evidence>
<evidence type="ECO:0000259" key="2">
    <source>
        <dbReference type="Pfam" id="PF24088"/>
    </source>
</evidence>
<feature type="chain" id="PRO_5038550867" description="Lipoprotein" evidence="1">
    <location>
        <begin position="25"/>
        <end position="383"/>
    </location>
</feature>
<organism evidence="4 5">
    <name type="scientific">Gordonia malaquae NBRC 108250</name>
    <dbReference type="NCBI Taxonomy" id="1223542"/>
    <lineage>
        <taxon>Bacteria</taxon>
        <taxon>Bacillati</taxon>
        <taxon>Actinomycetota</taxon>
        <taxon>Actinomycetes</taxon>
        <taxon>Mycobacteriales</taxon>
        <taxon>Gordoniaceae</taxon>
        <taxon>Gordonia</taxon>
    </lineage>
</organism>
<dbReference type="InterPro" id="IPR056463">
    <property type="entry name" value="DUF7373_C"/>
</dbReference>
<feature type="signal peptide" evidence="1">
    <location>
        <begin position="1"/>
        <end position="24"/>
    </location>
</feature>
<dbReference type="InterPro" id="IPR055797">
    <property type="entry name" value="DUF7373"/>
</dbReference>
<proteinExistence type="predicted"/>